<gene>
    <name evidence="4" type="ordered locus">SCAB_52151</name>
</gene>
<dbReference type="InterPro" id="IPR051478">
    <property type="entry name" value="Beta-lactamase-like_AB/R"/>
</dbReference>
<organism evidence="4 5">
    <name type="scientific">Streptomyces scabiei (strain 87.22)</name>
    <dbReference type="NCBI Taxonomy" id="680198"/>
    <lineage>
        <taxon>Bacteria</taxon>
        <taxon>Bacillati</taxon>
        <taxon>Actinomycetota</taxon>
        <taxon>Actinomycetes</taxon>
        <taxon>Kitasatosporales</taxon>
        <taxon>Streptomycetaceae</taxon>
        <taxon>Streptomyces</taxon>
    </lineage>
</organism>
<dbReference type="eggNOG" id="COG1680">
    <property type="taxonomic scope" value="Bacteria"/>
</dbReference>
<feature type="region of interest" description="Disordered" evidence="2">
    <location>
        <begin position="24"/>
        <end position="43"/>
    </location>
</feature>
<evidence type="ECO:0000259" key="3">
    <source>
        <dbReference type="Pfam" id="PF00144"/>
    </source>
</evidence>
<dbReference type="Proteomes" id="UP000001444">
    <property type="component" value="Chromosome"/>
</dbReference>
<dbReference type="EMBL" id="FN554889">
    <property type="protein sequence ID" value="CBG72252.1"/>
    <property type="molecule type" value="Genomic_DNA"/>
</dbReference>
<comment type="similarity">
    <text evidence="1">Belongs to the beta-lactamase family.</text>
</comment>
<evidence type="ECO:0000256" key="2">
    <source>
        <dbReference type="SAM" id="MobiDB-lite"/>
    </source>
</evidence>
<reference evidence="4 5" key="1">
    <citation type="journal article" date="2010" name="Mol. Plant Microbe Interact.">
        <title>Streptomyces scabies 87-22 contains a coronafacic acid-like biosynthetic cluster that contributes to plant-microbe interactions.</title>
        <authorList>
            <person name="Bignell D.R."/>
            <person name="Seipke R.F."/>
            <person name="Huguet-Tapia J.C."/>
            <person name="Chambers A.H."/>
            <person name="Parry R.J."/>
            <person name="Loria R."/>
        </authorList>
    </citation>
    <scope>NUCLEOTIDE SEQUENCE [LARGE SCALE GENOMIC DNA]</scope>
    <source>
        <strain evidence="4 5">87.22</strain>
    </source>
</reference>
<dbReference type="STRING" id="680198.SCAB_52151"/>
<dbReference type="AlphaFoldDB" id="C9YV56"/>
<protein>
    <submittedName>
        <fullName evidence="4">Putative secreted beta-lactamase</fullName>
    </submittedName>
</protein>
<keyword evidence="5" id="KW-1185">Reference proteome</keyword>
<dbReference type="InterPro" id="IPR001466">
    <property type="entry name" value="Beta-lactam-related"/>
</dbReference>
<accession>C9YV56</accession>
<evidence type="ECO:0000256" key="1">
    <source>
        <dbReference type="ARBA" id="ARBA00038473"/>
    </source>
</evidence>
<dbReference type="KEGG" id="scb:SCAB_52151"/>
<dbReference type="Pfam" id="PF00144">
    <property type="entry name" value="Beta-lactamase"/>
    <property type="match status" value="1"/>
</dbReference>
<evidence type="ECO:0000313" key="4">
    <source>
        <dbReference type="EMBL" id="CBG72252.1"/>
    </source>
</evidence>
<dbReference type="Gene3D" id="3.40.710.10">
    <property type="entry name" value="DD-peptidase/beta-lactamase superfamily"/>
    <property type="match status" value="1"/>
</dbReference>
<feature type="domain" description="Beta-lactamase-related" evidence="3">
    <location>
        <begin position="61"/>
        <end position="270"/>
    </location>
</feature>
<dbReference type="SUPFAM" id="SSF56601">
    <property type="entry name" value="beta-lactamase/transpeptidase-like"/>
    <property type="match status" value="1"/>
</dbReference>
<proteinExistence type="inferred from homology"/>
<dbReference type="PANTHER" id="PTHR22935:SF95">
    <property type="entry name" value="BETA-LACTAMASE-LIKE 1-RELATED"/>
    <property type="match status" value="1"/>
</dbReference>
<dbReference type="InterPro" id="IPR012338">
    <property type="entry name" value="Beta-lactam/transpept-like"/>
</dbReference>
<dbReference type="HOGENOM" id="CLU_020027_7_0_11"/>
<name>C9YV56_STRSW</name>
<sequence>MVRATFLCGGELGDKARKSPVFVSPRKDIPETGEESEVPGMRTPTCLLGGAGITDRVAYGHDVDRFVEIGSLTKVLTGTVLARLAAEGTVGFDTPLEDCLDEVPGGTGITLRHLAEHTSGLPRLPVGPPGPPDDPYLTFTEAALRETLHGLDRLTAGRLGEREYSNLGYAVLGSALTAATGCSYQRLVDRHVLTPLGLEAGAVTAGPPEERRLVPRGPFGRARPLWTLTGPILPAGGMWSTCRTLAHLLVALLVERRLGDPAPSWQRGPSVRWHNGATRGSSVLGAACDDGRWILVHRLGGPARTERLATRALAATDRPRPVPRDGRL</sequence>
<dbReference type="PANTHER" id="PTHR22935">
    <property type="entry name" value="PENICILLIN-BINDING PROTEIN"/>
    <property type="match status" value="1"/>
</dbReference>
<evidence type="ECO:0000313" key="5">
    <source>
        <dbReference type="Proteomes" id="UP000001444"/>
    </source>
</evidence>